<reference evidence="2 3" key="1">
    <citation type="submission" date="2014-07" db="EMBL/GenBank/DDBJ databases">
        <title>Draft genome of Clostridium celerecrescens 152B isolated from sediments associated with methane hydrate from Krishna Godavari basin.</title>
        <authorList>
            <person name="Honkalas V.S."/>
            <person name="Dabir A.P."/>
            <person name="Arora P."/>
            <person name="Dhakephalkar P.K."/>
        </authorList>
    </citation>
    <scope>NUCLEOTIDE SEQUENCE [LARGE SCALE GENOMIC DNA]</scope>
    <source>
        <strain evidence="2 3">152B</strain>
    </source>
</reference>
<dbReference type="SMART" id="SM00257">
    <property type="entry name" value="LysM"/>
    <property type="match status" value="1"/>
</dbReference>
<name>A0A084JQE7_9FIRM</name>
<evidence type="ECO:0000259" key="1">
    <source>
        <dbReference type="PROSITE" id="PS51782"/>
    </source>
</evidence>
<feature type="domain" description="LysM" evidence="1">
    <location>
        <begin position="475"/>
        <end position="518"/>
    </location>
</feature>
<dbReference type="InterPro" id="IPR018392">
    <property type="entry name" value="LysM"/>
</dbReference>
<dbReference type="SUPFAM" id="SSF54106">
    <property type="entry name" value="LysM domain"/>
    <property type="match status" value="1"/>
</dbReference>
<keyword evidence="3" id="KW-1185">Reference proteome</keyword>
<proteinExistence type="predicted"/>
<dbReference type="Proteomes" id="UP000028525">
    <property type="component" value="Unassembled WGS sequence"/>
</dbReference>
<organism evidence="2 3">
    <name type="scientific">Lacrimispora celerecrescens</name>
    <dbReference type="NCBI Taxonomy" id="29354"/>
    <lineage>
        <taxon>Bacteria</taxon>
        <taxon>Bacillati</taxon>
        <taxon>Bacillota</taxon>
        <taxon>Clostridia</taxon>
        <taxon>Lachnospirales</taxon>
        <taxon>Lachnospiraceae</taxon>
        <taxon>Lacrimispora</taxon>
    </lineage>
</organism>
<dbReference type="Gene3D" id="3.10.350.10">
    <property type="entry name" value="LysM domain"/>
    <property type="match status" value="1"/>
</dbReference>
<gene>
    <name evidence="2" type="ORF">IO98_03775</name>
</gene>
<dbReference type="EMBL" id="JPME01000006">
    <property type="protein sequence ID" value="KEZ91181.1"/>
    <property type="molecule type" value="Genomic_DNA"/>
</dbReference>
<dbReference type="RefSeq" id="WP_038278034.1">
    <property type="nucleotide sequence ID" value="NZ_JPME01000006.1"/>
</dbReference>
<protein>
    <submittedName>
        <fullName evidence="2">Peptidoglycan-binding protein</fullName>
    </submittedName>
</protein>
<dbReference type="CDD" id="cd00118">
    <property type="entry name" value="LysM"/>
    <property type="match status" value="1"/>
</dbReference>
<dbReference type="Pfam" id="PF12673">
    <property type="entry name" value="SipL"/>
    <property type="match status" value="3"/>
</dbReference>
<dbReference type="STRING" id="29354.IO98_03775"/>
<dbReference type="OrthoDB" id="9779340at2"/>
<evidence type="ECO:0000313" key="3">
    <source>
        <dbReference type="Proteomes" id="UP000028525"/>
    </source>
</evidence>
<sequence>MLELVKKNIHMNRWKGYATSQITLDDDFIVPDSMDDVDQIILSSGDITIDSVKVQTERVMVRGKLDFMNLFRGAEGGLQTLSGNINFEEPINVPGLDEKDYVQLGWDLEDLNTGLINSRKLSVKSIVSLKVKVETASDINAAVEVDTGGTAIDVPMVETLRRNLDVASIALRHKDTFRIKDTVTLSGNKPNIDHILWTEMKLRGVSLRPMDGKMMLDGEQLVFVIYQGEGEGAPIQWVEESIPFSGELSVPDMTEDMVPLVTVHIIHKDIEAKPDADGEMREMDMDSVLELDMKLYKEENMELLSDIYSTNRELTLQTEEALFDKILTKNMSRCKVVEKISLDQADRILQICHSEGTVKIDDTEIKEDGLHVEGVLELRILYMTSDDAQPIQSTVEDIPFHFLIEAPGINEQTVCQLNPGLEQLSAVMMGGGTVEVKATISLDLLALQPIRERIITNALESPMDLNNLQKLPGIVGYIVQPEDSLWNIAKKFHTTIDTIIATNGLTDKSVRPGDRLILVKELA</sequence>
<evidence type="ECO:0000313" key="2">
    <source>
        <dbReference type="EMBL" id="KEZ91181.1"/>
    </source>
</evidence>
<dbReference type="InterPro" id="IPR024300">
    <property type="entry name" value="SipL_SPOCS_dom"/>
</dbReference>
<dbReference type="InterPro" id="IPR036779">
    <property type="entry name" value="LysM_dom_sf"/>
</dbReference>
<dbReference type="Pfam" id="PF01476">
    <property type="entry name" value="LysM"/>
    <property type="match status" value="1"/>
</dbReference>
<accession>A0A084JQE7</accession>
<dbReference type="PROSITE" id="PS51782">
    <property type="entry name" value="LYSM"/>
    <property type="match status" value="1"/>
</dbReference>
<comment type="caution">
    <text evidence="2">The sequence shown here is derived from an EMBL/GenBank/DDBJ whole genome shotgun (WGS) entry which is preliminary data.</text>
</comment>
<dbReference type="AlphaFoldDB" id="A0A084JQE7"/>